<comment type="caution">
    <text evidence="1">The sequence shown here is derived from an EMBL/GenBank/DDBJ whole genome shotgun (WGS) entry which is preliminary data.</text>
</comment>
<reference evidence="1 2" key="1">
    <citation type="submission" date="2023-02" db="EMBL/GenBank/DDBJ databases">
        <title>Dictyobacter halimunensis sp. nov., a new member of the class Ktedonobacteria from forest soil in a geothermal area.</title>
        <authorList>
            <person name="Rachmania M.K."/>
            <person name="Ningsih F."/>
            <person name="Sakai Y."/>
            <person name="Yabe S."/>
            <person name="Yokota A."/>
            <person name="Sjamsuridzal W."/>
        </authorList>
    </citation>
    <scope>NUCLEOTIDE SEQUENCE [LARGE SCALE GENOMIC DNA]</scope>
    <source>
        <strain evidence="1 2">S3.2.2.5</strain>
    </source>
</reference>
<organism evidence="1 2">
    <name type="scientific">Dictyobacter halimunensis</name>
    <dbReference type="NCBI Taxonomy" id="3026934"/>
    <lineage>
        <taxon>Bacteria</taxon>
        <taxon>Bacillati</taxon>
        <taxon>Chloroflexota</taxon>
        <taxon>Ktedonobacteria</taxon>
        <taxon>Ktedonobacterales</taxon>
        <taxon>Dictyobacteraceae</taxon>
        <taxon>Dictyobacter</taxon>
    </lineage>
</organism>
<dbReference type="Proteomes" id="UP001344906">
    <property type="component" value="Unassembled WGS sequence"/>
</dbReference>
<accession>A0ABQ6FJF0</accession>
<evidence type="ECO:0000313" key="1">
    <source>
        <dbReference type="EMBL" id="GLV53309.1"/>
    </source>
</evidence>
<name>A0ABQ6FJF0_9CHLR</name>
<proteinExistence type="predicted"/>
<dbReference type="EMBL" id="BSRI01000001">
    <property type="protein sequence ID" value="GLV53309.1"/>
    <property type="molecule type" value="Genomic_DNA"/>
</dbReference>
<evidence type="ECO:0000313" key="2">
    <source>
        <dbReference type="Proteomes" id="UP001344906"/>
    </source>
</evidence>
<keyword evidence="2" id="KW-1185">Reference proteome</keyword>
<protein>
    <recommendedName>
        <fullName evidence="3">Secreted protein</fullName>
    </recommendedName>
</protein>
<gene>
    <name evidence="1" type="ORF">KDH_01640</name>
</gene>
<sequence>MVWHLSGTRLNMLKGVFALVLPLIARPLWSFAQRVELLSTICAEEPQKRVKVKYVLFLSHAEIFFSSRC</sequence>
<evidence type="ECO:0008006" key="3">
    <source>
        <dbReference type="Google" id="ProtNLM"/>
    </source>
</evidence>